<comment type="caution">
    <text evidence="1">The sequence shown here is derived from an EMBL/GenBank/DDBJ whole genome shotgun (WGS) entry which is preliminary data.</text>
</comment>
<dbReference type="CDD" id="cd02440">
    <property type="entry name" value="AdoMet_MTases"/>
    <property type="match status" value="1"/>
</dbReference>
<evidence type="ECO:0000313" key="1">
    <source>
        <dbReference type="EMBL" id="RDC61400.1"/>
    </source>
</evidence>
<organism evidence="1 2">
    <name type="scientific">Alteripontixanthobacter maritimus</name>
    <dbReference type="NCBI Taxonomy" id="2161824"/>
    <lineage>
        <taxon>Bacteria</taxon>
        <taxon>Pseudomonadati</taxon>
        <taxon>Pseudomonadota</taxon>
        <taxon>Alphaproteobacteria</taxon>
        <taxon>Sphingomonadales</taxon>
        <taxon>Erythrobacteraceae</taxon>
        <taxon>Alteripontixanthobacter</taxon>
    </lineage>
</organism>
<dbReference type="SUPFAM" id="SSF53335">
    <property type="entry name" value="S-adenosyl-L-methionine-dependent methyltransferases"/>
    <property type="match status" value="1"/>
</dbReference>
<accession>A0A369QAP1</accession>
<evidence type="ECO:0000313" key="2">
    <source>
        <dbReference type="Proteomes" id="UP000253727"/>
    </source>
</evidence>
<dbReference type="AlphaFoldDB" id="A0A369QAP1"/>
<name>A0A369QAP1_9SPHN</name>
<dbReference type="RefSeq" id="WP_181815786.1">
    <property type="nucleotide sequence ID" value="NZ_QBKA01000002.1"/>
</dbReference>
<dbReference type="PANTHER" id="PTHR43861">
    <property type="entry name" value="TRANS-ACONITATE 2-METHYLTRANSFERASE-RELATED"/>
    <property type="match status" value="1"/>
</dbReference>
<evidence type="ECO:0008006" key="3">
    <source>
        <dbReference type="Google" id="ProtNLM"/>
    </source>
</evidence>
<keyword evidence="2" id="KW-1185">Reference proteome</keyword>
<dbReference type="PANTHER" id="PTHR43861:SF6">
    <property type="entry name" value="METHYLTRANSFERASE TYPE 11"/>
    <property type="match status" value="1"/>
</dbReference>
<dbReference type="EMBL" id="QBKA01000002">
    <property type="protein sequence ID" value="RDC61400.1"/>
    <property type="molecule type" value="Genomic_DNA"/>
</dbReference>
<dbReference type="Pfam" id="PF13489">
    <property type="entry name" value="Methyltransf_23"/>
    <property type="match status" value="1"/>
</dbReference>
<protein>
    <recommendedName>
        <fullName evidence="3">3-demethylubiquinol 3-O-methyltransferase</fullName>
    </recommendedName>
</protein>
<dbReference type="Proteomes" id="UP000253727">
    <property type="component" value="Unassembled WGS sequence"/>
</dbReference>
<sequence length="272" mass="29650">MTDKTLDCPACGMHASAVDDRDFPHCNKCGHRWMPTTLQEQSEVEQSVYGHSYAGYREDPVLDNNFDRLIAEHIQPTVQSGDRVLDVGCGAGAFLRAAQRASMDAQGLEVSDDAAAICRDAGCKAEAGDFLQYGQPDSFAVITMWDVLEHLRDPLAFVQRVRLLLGRDGIYVSKTPTFGALSVRLSDRMERLRGPLLGAPGHVQYFTPSSLATLLKRGGFDLQKSIPMPGGMRSRPSEGSLKRKFGRKARGLIGSVSGDSNMLYVASPTIAK</sequence>
<reference evidence="1 2" key="1">
    <citation type="submission" date="2018-04" db="EMBL/GenBank/DDBJ databases">
        <title>Altererythrobacter sp. HME9302 genome sequencing and assembly.</title>
        <authorList>
            <person name="Kang H."/>
            <person name="Kim H."/>
            <person name="Joh K."/>
        </authorList>
    </citation>
    <scope>NUCLEOTIDE SEQUENCE [LARGE SCALE GENOMIC DNA]</scope>
    <source>
        <strain evidence="1 2">HME9302</strain>
    </source>
</reference>
<dbReference type="Gene3D" id="3.40.50.150">
    <property type="entry name" value="Vaccinia Virus protein VP39"/>
    <property type="match status" value="1"/>
</dbReference>
<proteinExistence type="predicted"/>
<dbReference type="InterPro" id="IPR029063">
    <property type="entry name" value="SAM-dependent_MTases_sf"/>
</dbReference>
<gene>
    <name evidence="1" type="ORF">HME9302_02622</name>
</gene>